<proteinExistence type="inferred from homology"/>
<accession>A0A1R0Y1C1</accession>
<dbReference type="PROSITE" id="PS51257">
    <property type="entry name" value="PROKAR_LIPOPROTEIN"/>
    <property type="match status" value="1"/>
</dbReference>
<dbReference type="InterPro" id="IPR013780">
    <property type="entry name" value="Glyco_hydro_b"/>
</dbReference>
<evidence type="ECO:0000313" key="4">
    <source>
        <dbReference type="Proteomes" id="UP000187439"/>
    </source>
</evidence>
<gene>
    <name evidence="3" type="ORF">BSK52_11985</name>
</gene>
<dbReference type="AlphaFoldDB" id="A0A1R0Y1C1"/>
<dbReference type="OrthoDB" id="9778932at2"/>
<evidence type="ECO:0000256" key="1">
    <source>
        <dbReference type="ARBA" id="ARBA00010837"/>
    </source>
</evidence>
<dbReference type="Gene3D" id="2.60.40.10">
    <property type="entry name" value="Immunoglobulins"/>
    <property type="match status" value="1"/>
</dbReference>
<evidence type="ECO:0000256" key="2">
    <source>
        <dbReference type="ARBA" id="ARBA00022729"/>
    </source>
</evidence>
<dbReference type="Gene3D" id="3.20.20.80">
    <property type="entry name" value="Glycosidases"/>
    <property type="match status" value="1"/>
</dbReference>
<name>A0A1R0Y1C1_9BACL</name>
<comment type="similarity">
    <text evidence="1">Belongs to the glycosyl hydrolase 66 family.</text>
</comment>
<dbReference type="InterPro" id="IPR025092">
    <property type="entry name" value="Glyco_hydro_66"/>
</dbReference>
<sequence>MKLHLAKVKHSRILLACFMTLAVSGCRPISEIYAVQVVSQGGVKALTTDKANYKPGESVSFSLQLSSPAPKAELIIQYRHLGEKIGSQKVKTDEGQASWSWTPPKEDYKGYMVEVFVSRDYKITDQMNIAVDVSSDWSKFPRYGYLSDFPSMGQGQVEKVIERLNRFHINGIQFYDWQYKHHDPIKTFDGKPTKEWEDIASRKISFNTVKSYINLAHSRNMRAMNYNLIFGAYEDAAKDGVSKEWGLFKDRDLTDQDKHPLPGWISDIMLYDPSNPEWQSYLIAKEKGVLEHLPFDGWHVDQLGDRGTLYNSEGQIVKLPQAYVSFLKAAKKELDVDYVMNAVDQYGQGLLAALAPVDFLYTEVWSYPEYGDLKEVIDSNNRAGRNKLNTVLAAYMNYEHSKSGQGMFNTPGVLLTDAVIFASGGSHLELGENMLSNEYFPNKNLSVPPELEAQLIRYYDFLTAYQNILRDGLKNLELKVSGSADVEIKPQPEQGRIWSFTKHKADTDIIHFINFIGATTMEWKDNQADQAEPPELEKVDVVFPAKRKVSKVMFASPDYYQGSPIILKFEQKDGNVFLQLPKLKYWDLITVEYE</sequence>
<dbReference type="RefSeq" id="WP_076119307.1">
    <property type="nucleotide sequence ID" value="NZ_MPTC01000008.1"/>
</dbReference>
<evidence type="ECO:0008006" key="5">
    <source>
        <dbReference type="Google" id="ProtNLM"/>
    </source>
</evidence>
<reference evidence="3 4" key="1">
    <citation type="submission" date="2016-10" db="EMBL/GenBank/DDBJ databases">
        <title>Paenibacillus species isolates.</title>
        <authorList>
            <person name="Beno S.M."/>
        </authorList>
    </citation>
    <scope>NUCLEOTIDE SEQUENCE [LARGE SCALE GENOMIC DNA]</scope>
    <source>
        <strain evidence="3 4">FSL H7-0710</strain>
    </source>
</reference>
<keyword evidence="2" id="KW-0732">Signal</keyword>
<dbReference type="SUPFAM" id="SSF51445">
    <property type="entry name" value="(Trans)glycosidases"/>
    <property type="match status" value="1"/>
</dbReference>
<evidence type="ECO:0000313" key="3">
    <source>
        <dbReference type="EMBL" id="OMD41143.1"/>
    </source>
</evidence>
<dbReference type="EMBL" id="MPTC01000008">
    <property type="protein sequence ID" value="OMD41143.1"/>
    <property type="molecule type" value="Genomic_DNA"/>
</dbReference>
<dbReference type="CDD" id="cd14745">
    <property type="entry name" value="GH66"/>
    <property type="match status" value="1"/>
</dbReference>
<dbReference type="InterPro" id="IPR017853">
    <property type="entry name" value="GH"/>
</dbReference>
<organism evidence="3 4">
    <name type="scientific">Paenibacillus odorifer</name>
    <dbReference type="NCBI Taxonomy" id="189426"/>
    <lineage>
        <taxon>Bacteria</taxon>
        <taxon>Bacillati</taxon>
        <taxon>Bacillota</taxon>
        <taxon>Bacilli</taxon>
        <taxon>Bacillales</taxon>
        <taxon>Paenibacillaceae</taxon>
        <taxon>Paenibacillus</taxon>
    </lineage>
</organism>
<dbReference type="InterPro" id="IPR013783">
    <property type="entry name" value="Ig-like_fold"/>
</dbReference>
<dbReference type="Gene3D" id="2.60.40.1180">
    <property type="entry name" value="Golgi alpha-mannosidase II"/>
    <property type="match status" value="1"/>
</dbReference>
<protein>
    <recommendedName>
        <fullName evidence="5">Cycloisomaltooligosaccharide glucanotransferase</fullName>
    </recommendedName>
</protein>
<dbReference type="Proteomes" id="UP000187439">
    <property type="component" value="Unassembled WGS sequence"/>
</dbReference>
<comment type="caution">
    <text evidence="3">The sequence shown here is derived from an EMBL/GenBank/DDBJ whole genome shotgun (WGS) entry which is preliminary data.</text>
</comment>
<dbReference type="Pfam" id="PF13199">
    <property type="entry name" value="Glyco_hydro_66"/>
    <property type="match status" value="1"/>
</dbReference>